<dbReference type="GO" id="GO:0016987">
    <property type="term" value="F:sigma factor activity"/>
    <property type="evidence" value="ECO:0007669"/>
    <property type="project" value="UniProtKB-KW"/>
</dbReference>
<sequence length="195" mass="21604">MTGNPPPGEPPDVEGGRSDDTLMTERAAEGDEDAFAVLVRRHAPALLRLATRLLGDRAEAEDAVQEAFVGAWRSLPEFQGRSSFGTWMYRIVTNRCLNILRARRPQAPLNELPDLPAPAHATAPDRITEGRAALHDVQEALSTLSPEQRICWTLRTLDGRSYAFIAKTVGISEQAVRARVFRARRQLTHSLGAWQ</sequence>
<dbReference type="GeneID" id="27784420"/>
<dbReference type="InterPro" id="IPR013325">
    <property type="entry name" value="RNA_pol_sigma_r2"/>
</dbReference>
<evidence type="ECO:0000256" key="5">
    <source>
        <dbReference type="ARBA" id="ARBA00023163"/>
    </source>
</evidence>
<evidence type="ECO:0000256" key="3">
    <source>
        <dbReference type="ARBA" id="ARBA00023082"/>
    </source>
</evidence>
<dbReference type="InterPro" id="IPR013249">
    <property type="entry name" value="RNA_pol_sigma70_r4_t2"/>
</dbReference>
<organism evidence="9 10">
    <name type="scientific">Streptomyces globisporus C-1027</name>
    <dbReference type="NCBI Taxonomy" id="1172567"/>
    <lineage>
        <taxon>Bacteria</taxon>
        <taxon>Bacillati</taxon>
        <taxon>Actinomycetota</taxon>
        <taxon>Actinomycetes</taxon>
        <taxon>Kitasatosporales</taxon>
        <taxon>Streptomycetaceae</taxon>
        <taxon>Streptomyces</taxon>
    </lineage>
</organism>
<feature type="domain" description="RNA polymerase sigma factor 70 region 4 type 2" evidence="8">
    <location>
        <begin position="136"/>
        <end position="187"/>
    </location>
</feature>
<feature type="region of interest" description="Disordered" evidence="6">
    <location>
        <begin position="1"/>
        <end position="20"/>
    </location>
</feature>
<reference evidence="9 10" key="1">
    <citation type="journal article" date="2012" name="J. Bacteriol.">
        <title>Draft genome sequence of Streptomyces globisporus C-1027, which produces an antitumor antibiotic consisting of a nine-membered enediyne with a chromoprotein.</title>
        <authorList>
            <person name="Wang L."/>
            <person name="Wang S."/>
            <person name="He Q."/>
            <person name="Yu T."/>
            <person name="Li Q."/>
            <person name="Hong B."/>
        </authorList>
    </citation>
    <scope>NUCLEOTIDE SEQUENCE [LARGE SCALE GENOMIC DNA]</scope>
    <source>
        <strain evidence="9 10">C-1027</strain>
    </source>
</reference>
<dbReference type="RefSeq" id="WP_010064923.1">
    <property type="nucleotide sequence ID" value="NZ_CP013738.1"/>
</dbReference>
<dbReference type="PANTHER" id="PTHR43133:SF8">
    <property type="entry name" value="RNA POLYMERASE SIGMA FACTOR HI_1459-RELATED"/>
    <property type="match status" value="1"/>
</dbReference>
<keyword evidence="2" id="KW-0805">Transcription regulation</keyword>
<feature type="compositionally biased region" description="Pro residues" evidence="6">
    <location>
        <begin position="1"/>
        <end position="10"/>
    </location>
</feature>
<dbReference type="EMBL" id="CP013738">
    <property type="protein sequence ID" value="ALU95185.1"/>
    <property type="molecule type" value="Genomic_DNA"/>
</dbReference>
<dbReference type="GO" id="GO:0006352">
    <property type="term" value="P:DNA-templated transcription initiation"/>
    <property type="evidence" value="ECO:0007669"/>
    <property type="project" value="InterPro"/>
</dbReference>
<dbReference type="AlphaFoldDB" id="A0A0U3KKS1"/>
<dbReference type="Gene3D" id="1.10.1740.10">
    <property type="match status" value="1"/>
</dbReference>
<name>A0A0U3KKS1_STRGL</name>
<evidence type="ECO:0000256" key="2">
    <source>
        <dbReference type="ARBA" id="ARBA00023015"/>
    </source>
</evidence>
<gene>
    <name evidence="9" type="ORF">WQO_18795</name>
</gene>
<dbReference type="GO" id="GO:0003677">
    <property type="term" value="F:DNA binding"/>
    <property type="evidence" value="ECO:0007669"/>
    <property type="project" value="UniProtKB-KW"/>
</dbReference>
<dbReference type="Proteomes" id="UP000064183">
    <property type="component" value="Chromosome"/>
</dbReference>
<dbReference type="PANTHER" id="PTHR43133">
    <property type="entry name" value="RNA POLYMERASE ECF-TYPE SIGMA FACTO"/>
    <property type="match status" value="1"/>
</dbReference>
<comment type="similarity">
    <text evidence="1">Belongs to the sigma-70 factor family. ECF subfamily.</text>
</comment>
<feature type="domain" description="RNA polymerase sigma-70 region 2" evidence="7">
    <location>
        <begin position="38"/>
        <end position="104"/>
    </location>
</feature>
<dbReference type="InterPro" id="IPR014284">
    <property type="entry name" value="RNA_pol_sigma-70_dom"/>
</dbReference>
<dbReference type="InterPro" id="IPR039425">
    <property type="entry name" value="RNA_pol_sigma-70-like"/>
</dbReference>
<dbReference type="Gene3D" id="1.10.10.10">
    <property type="entry name" value="Winged helix-like DNA-binding domain superfamily/Winged helix DNA-binding domain"/>
    <property type="match status" value="1"/>
</dbReference>
<keyword evidence="5" id="KW-0804">Transcription</keyword>
<dbReference type="Pfam" id="PF04542">
    <property type="entry name" value="Sigma70_r2"/>
    <property type="match status" value="1"/>
</dbReference>
<dbReference type="SUPFAM" id="SSF88659">
    <property type="entry name" value="Sigma3 and sigma4 domains of RNA polymerase sigma factors"/>
    <property type="match status" value="1"/>
</dbReference>
<evidence type="ECO:0000259" key="7">
    <source>
        <dbReference type="Pfam" id="PF04542"/>
    </source>
</evidence>
<accession>A0A0U3KKS1</accession>
<evidence type="ECO:0000313" key="10">
    <source>
        <dbReference type="Proteomes" id="UP000064183"/>
    </source>
</evidence>
<evidence type="ECO:0000259" key="8">
    <source>
        <dbReference type="Pfam" id="PF08281"/>
    </source>
</evidence>
<evidence type="ECO:0000313" key="9">
    <source>
        <dbReference type="EMBL" id="ALU95185.1"/>
    </source>
</evidence>
<evidence type="ECO:0000256" key="1">
    <source>
        <dbReference type="ARBA" id="ARBA00010641"/>
    </source>
</evidence>
<dbReference type="SUPFAM" id="SSF88946">
    <property type="entry name" value="Sigma2 domain of RNA polymerase sigma factors"/>
    <property type="match status" value="1"/>
</dbReference>
<proteinExistence type="inferred from homology"/>
<dbReference type="InterPro" id="IPR007627">
    <property type="entry name" value="RNA_pol_sigma70_r2"/>
</dbReference>
<dbReference type="InterPro" id="IPR013324">
    <property type="entry name" value="RNA_pol_sigma_r3/r4-like"/>
</dbReference>
<evidence type="ECO:0000256" key="4">
    <source>
        <dbReference type="ARBA" id="ARBA00023125"/>
    </source>
</evidence>
<keyword evidence="4" id="KW-0238">DNA-binding</keyword>
<dbReference type="NCBIfam" id="TIGR02937">
    <property type="entry name" value="sigma70-ECF"/>
    <property type="match status" value="1"/>
</dbReference>
<dbReference type="InterPro" id="IPR036388">
    <property type="entry name" value="WH-like_DNA-bd_sf"/>
</dbReference>
<evidence type="ECO:0000256" key="6">
    <source>
        <dbReference type="SAM" id="MobiDB-lite"/>
    </source>
</evidence>
<dbReference type="KEGG" id="sgb:WQO_18795"/>
<dbReference type="Pfam" id="PF08281">
    <property type="entry name" value="Sigma70_r4_2"/>
    <property type="match status" value="1"/>
</dbReference>
<dbReference type="STRING" id="1172567.WQO_18795"/>
<keyword evidence="3" id="KW-0731">Sigma factor</keyword>
<protein>
    <submittedName>
        <fullName evidence="9">RNA polymerase subunit sigma-70</fullName>
    </submittedName>
</protein>